<keyword evidence="3" id="KW-1185">Reference proteome</keyword>
<name>D4H643_DENA2</name>
<sequence>MSDVKTGINLRSIVNAISSTVDLVNDNVTRHHQRVAYISHMIGQEMHIGDVRGYDLIVAAAMHDIGTLSDQEVTCFLHNVIDENVEEHAEIGYLLLKDFKPLSKVANIIKYHHHQWNGGRGHVAHNEIVPFEGHIVHLADTIETLIDKEKHVLTQKHNLIEIVRSQSGSMFAPDAVDAFLRAFENDYSWLALDDINFRTLIDKEFGEERQELSLDELSQFSKIISYIIDFRSPYTASHSSGVAAVAYALGRLEGFGDEDCKLLKIAGYFHDLGKIAIQPEILEKEGKLSEAEYAVMRSHSYHTFRILSEIKGFEKVTEWASFHHERLDGSGYPFGLTGKSISKGAKILAVADVFSALIEERPYRTGMSVTEAQTVMEELAHANKLDKSLVDTLISNITDIYKIRKISQAKALEEYVKINKSDSKRTNGIVLSGEKSI</sequence>
<dbReference type="STRING" id="522772.Dacet_0910"/>
<gene>
    <name evidence="2" type="ordered locus">Dacet_0910</name>
</gene>
<dbReference type="Proteomes" id="UP000002012">
    <property type="component" value="Chromosome"/>
</dbReference>
<dbReference type="PaxDb" id="522772-Dacet_0910"/>
<evidence type="ECO:0000313" key="2">
    <source>
        <dbReference type="EMBL" id="ADD67689.1"/>
    </source>
</evidence>
<dbReference type="EMBL" id="CP001968">
    <property type="protein sequence ID" value="ADD67689.1"/>
    <property type="molecule type" value="Genomic_DNA"/>
</dbReference>
<dbReference type="SUPFAM" id="SSF109604">
    <property type="entry name" value="HD-domain/PDEase-like"/>
    <property type="match status" value="2"/>
</dbReference>
<reference evidence="2 3" key="1">
    <citation type="journal article" date="2010" name="Stand. Genomic Sci.">
        <title>Complete genome sequence of Denitrovibrio acetiphilus type strain (N2460).</title>
        <authorList>
            <person name="Kiss H."/>
            <person name="Lang E."/>
            <person name="Lapidus A."/>
            <person name="Copeland A."/>
            <person name="Nolan M."/>
            <person name="Glavina Del Rio T."/>
            <person name="Chen F."/>
            <person name="Lucas S."/>
            <person name="Tice H."/>
            <person name="Cheng J.F."/>
            <person name="Han C."/>
            <person name="Goodwin L."/>
            <person name="Pitluck S."/>
            <person name="Liolios K."/>
            <person name="Pati A."/>
            <person name="Ivanova N."/>
            <person name="Mavromatis K."/>
            <person name="Chen A."/>
            <person name="Palaniappan K."/>
            <person name="Land M."/>
            <person name="Hauser L."/>
            <person name="Chang Y.J."/>
            <person name="Jeffries C.D."/>
            <person name="Detter J.C."/>
            <person name="Brettin T."/>
            <person name="Spring S."/>
            <person name="Rohde M."/>
            <person name="Goker M."/>
            <person name="Woyke T."/>
            <person name="Bristow J."/>
            <person name="Eisen J.A."/>
            <person name="Markowitz V."/>
            <person name="Hugenholtz P."/>
            <person name="Kyrpides N.C."/>
            <person name="Klenk H.P."/>
        </authorList>
    </citation>
    <scope>NUCLEOTIDE SEQUENCE [LARGE SCALE GENOMIC DNA]</scope>
    <source>
        <strain evidence="3">DSM 12809 / NBRC 114555 / N2460</strain>
    </source>
</reference>
<feature type="domain" description="HD-GYP" evidence="1">
    <location>
        <begin position="6"/>
        <end position="195"/>
    </location>
</feature>
<dbReference type="GO" id="GO:0016787">
    <property type="term" value="F:hydrolase activity"/>
    <property type="evidence" value="ECO:0007669"/>
    <property type="project" value="UniProtKB-KW"/>
</dbReference>
<dbReference type="InterPro" id="IPR037522">
    <property type="entry name" value="HD_GYP_dom"/>
</dbReference>
<dbReference type="Pfam" id="PF13487">
    <property type="entry name" value="HD_5"/>
    <property type="match status" value="1"/>
</dbReference>
<dbReference type="PANTHER" id="PTHR43155">
    <property type="entry name" value="CYCLIC DI-GMP PHOSPHODIESTERASE PA4108-RELATED"/>
    <property type="match status" value="1"/>
</dbReference>
<dbReference type="AlphaFoldDB" id="D4H643"/>
<dbReference type="SMART" id="SM00471">
    <property type="entry name" value="HDc"/>
    <property type="match status" value="2"/>
</dbReference>
<dbReference type="OrthoDB" id="9759601at2"/>
<accession>D4H643</accession>
<dbReference type="CDD" id="cd00077">
    <property type="entry name" value="HDc"/>
    <property type="match status" value="2"/>
</dbReference>
<protein>
    <submittedName>
        <fullName evidence="2">Metal dependent phosphohydrolase</fullName>
    </submittedName>
</protein>
<feature type="domain" description="HD-GYP" evidence="1">
    <location>
        <begin position="213"/>
        <end position="409"/>
    </location>
</feature>
<dbReference type="PROSITE" id="PS51832">
    <property type="entry name" value="HD_GYP"/>
    <property type="match status" value="2"/>
</dbReference>
<dbReference type="Pfam" id="PF01966">
    <property type="entry name" value="HD"/>
    <property type="match status" value="1"/>
</dbReference>
<dbReference type="HOGENOM" id="CLU_040286_2_0_0"/>
<dbReference type="InterPro" id="IPR003607">
    <property type="entry name" value="HD/PDEase_dom"/>
</dbReference>
<dbReference type="InterPro" id="IPR006674">
    <property type="entry name" value="HD_domain"/>
</dbReference>
<proteinExistence type="predicted"/>
<dbReference type="Gene3D" id="1.10.3210.10">
    <property type="entry name" value="Hypothetical protein af1432"/>
    <property type="match status" value="2"/>
</dbReference>
<dbReference type="InParanoid" id="D4H643"/>
<dbReference type="PANTHER" id="PTHR43155:SF1">
    <property type="entry name" value="3'3'-CGAMP-SPECIFIC PHOSPHODIESTERASE 1"/>
    <property type="match status" value="1"/>
</dbReference>
<evidence type="ECO:0000259" key="1">
    <source>
        <dbReference type="PROSITE" id="PS51832"/>
    </source>
</evidence>
<dbReference type="eggNOG" id="COG2206">
    <property type="taxonomic scope" value="Bacteria"/>
</dbReference>
<evidence type="ECO:0000313" key="3">
    <source>
        <dbReference type="Proteomes" id="UP000002012"/>
    </source>
</evidence>
<dbReference type="KEGG" id="dap:Dacet_0910"/>
<keyword evidence="2" id="KW-0378">Hydrolase</keyword>
<dbReference type="RefSeq" id="WP_013010220.1">
    <property type="nucleotide sequence ID" value="NC_013943.1"/>
</dbReference>
<organism evidence="2 3">
    <name type="scientific">Denitrovibrio acetiphilus (strain DSM 12809 / NBRC 114555 / N2460)</name>
    <dbReference type="NCBI Taxonomy" id="522772"/>
    <lineage>
        <taxon>Bacteria</taxon>
        <taxon>Pseudomonadati</taxon>
        <taxon>Deferribacterota</taxon>
        <taxon>Deferribacteres</taxon>
        <taxon>Deferribacterales</taxon>
        <taxon>Geovibrionaceae</taxon>
        <taxon>Denitrovibrio</taxon>
    </lineage>
</organism>